<evidence type="ECO:0000256" key="1">
    <source>
        <dbReference type="ARBA" id="ARBA00004141"/>
    </source>
</evidence>
<evidence type="ECO:0000256" key="7">
    <source>
        <dbReference type="ARBA" id="ARBA00023136"/>
    </source>
</evidence>
<evidence type="ECO:0000256" key="3">
    <source>
        <dbReference type="ARBA" id="ARBA00022692"/>
    </source>
</evidence>
<feature type="transmembrane region" description="Helical" evidence="8">
    <location>
        <begin position="252"/>
        <end position="270"/>
    </location>
</feature>
<dbReference type="PANTHER" id="PTHR24223:SF181">
    <property type="entry name" value="ABC TRANSPORTER C FAMILY MEMBER 3"/>
    <property type="match status" value="1"/>
</dbReference>
<dbReference type="InterPro" id="IPR044746">
    <property type="entry name" value="ABCC_6TM_D1"/>
</dbReference>
<dbReference type="PROSITE" id="PS50929">
    <property type="entry name" value="ABC_TM1F"/>
    <property type="match status" value="1"/>
</dbReference>
<dbReference type="PANTHER" id="PTHR24223">
    <property type="entry name" value="ATP-BINDING CASSETTE SUB-FAMILY C"/>
    <property type="match status" value="1"/>
</dbReference>
<dbReference type="Proteomes" id="UP001281410">
    <property type="component" value="Unassembled WGS sequence"/>
</dbReference>
<feature type="transmembrane region" description="Helical" evidence="8">
    <location>
        <begin position="230"/>
        <end position="246"/>
    </location>
</feature>
<dbReference type="AlphaFoldDB" id="A0AAE0DZG4"/>
<accession>A0AAE0DZG4</accession>
<evidence type="ECO:0000256" key="2">
    <source>
        <dbReference type="ARBA" id="ARBA00022448"/>
    </source>
</evidence>
<organism evidence="10 11">
    <name type="scientific">Dipteronia sinensis</name>
    <dbReference type="NCBI Taxonomy" id="43782"/>
    <lineage>
        <taxon>Eukaryota</taxon>
        <taxon>Viridiplantae</taxon>
        <taxon>Streptophyta</taxon>
        <taxon>Embryophyta</taxon>
        <taxon>Tracheophyta</taxon>
        <taxon>Spermatophyta</taxon>
        <taxon>Magnoliopsida</taxon>
        <taxon>eudicotyledons</taxon>
        <taxon>Gunneridae</taxon>
        <taxon>Pentapetalae</taxon>
        <taxon>rosids</taxon>
        <taxon>malvids</taxon>
        <taxon>Sapindales</taxon>
        <taxon>Sapindaceae</taxon>
        <taxon>Hippocastanoideae</taxon>
        <taxon>Acereae</taxon>
        <taxon>Dipteronia</taxon>
    </lineage>
</organism>
<evidence type="ECO:0000256" key="6">
    <source>
        <dbReference type="ARBA" id="ARBA00022989"/>
    </source>
</evidence>
<comment type="subcellular location">
    <subcellularLocation>
        <location evidence="1">Membrane</location>
        <topology evidence="1">Multi-pass membrane protein</topology>
    </subcellularLocation>
</comment>
<reference evidence="10" key="1">
    <citation type="journal article" date="2023" name="Plant J.">
        <title>Genome sequences and population genomics provide insights into the demographic history, inbreeding, and mutation load of two 'living fossil' tree species of Dipteronia.</title>
        <authorList>
            <person name="Feng Y."/>
            <person name="Comes H.P."/>
            <person name="Chen J."/>
            <person name="Zhu S."/>
            <person name="Lu R."/>
            <person name="Zhang X."/>
            <person name="Li P."/>
            <person name="Qiu J."/>
            <person name="Olsen K.M."/>
            <person name="Qiu Y."/>
        </authorList>
    </citation>
    <scope>NUCLEOTIDE SEQUENCE</scope>
    <source>
        <strain evidence="10">NBL</strain>
    </source>
</reference>
<feature type="transmembrane region" description="Helical" evidence="8">
    <location>
        <begin position="112"/>
        <end position="130"/>
    </location>
</feature>
<dbReference type="InterPro" id="IPR050173">
    <property type="entry name" value="ABC_transporter_C-like"/>
</dbReference>
<sequence length="306" mass="33933">MGFLGENEGEDTLLREPLLNGVSKSKGVDSATPYSNAGPFSLLTFSWMGSLFAVVNKKTLDLEDVPQLDSGDSVVGAFPILRNKLEANGSVVNGVTTLKLATALVFSVWKEILWTAFLALVYTLASYVGPYLIDTFVQYLSGRREFDNEGYLLVSTLFVAKLVECLFPRHWLFKLQQAGIRIQAVLVAMIYNKGLTVSCQAKQCHTSGEIINFMTVDAERVGGFSWHMHDPWIVFVQIVLALLILYKNLGLASIATLLATVIVILANFPLGRLEEKFQDKLMESKDKGMKATSEILRNMRILKLQG</sequence>
<keyword evidence="2" id="KW-0813">Transport</keyword>
<dbReference type="CDD" id="cd18579">
    <property type="entry name" value="ABC_6TM_ABCC_D1"/>
    <property type="match status" value="1"/>
</dbReference>
<proteinExistence type="predicted"/>
<dbReference type="Gene3D" id="1.20.1560.10">
    <property type="entry name" value="ABC transporter type 1, transmembrane domain"/>
    <property type="match status" value="1"/>
</dbReference>
<evidence type="ECO:0000313" key="10">
    <source>
        <dbReference type="EMBL" id="KAK3198713.1"/>
    </source>
</evidence>
<dbReference type="Pfam" id="PF00664">
    <property type="entry name" value="ABC_membrane"/>
    <property type="match status" value="1"/>
</dbReference>
<keyword evidence="4" id="KW-0547">Nucleotide-binding</keyword>
<keyword evidence="3 8" id="KW-0812">Transmembrane</keyword>
<keyword evidence="5" id="KW-0067">ATP-binding</keyword>
<dbReference type="GO" id="GO:0016020">
    <property type="term" value="C:membrane"/>
    <property type="evidence" value="ECO:0007669"/>
    <property type="project" value="UniProtKB-SubCell"/>
</dbReference>
<evidence type="ECO:0000256" key="8">
    <source>
        <dbReference type="SAM" id="Phobius"/>
    </source>
</evidence>
<evidence type="ECO:0000256" key="5">
    <source>
        <dbReference type="ARBA" id="ARBA00022840"/>
    </source>
</evidence>
<gene>
    <name evidence="10" type="ORF">Dsin_022128</name>
</gene>
<evidence type="ECO:0000256" key="4">
    <source>
        <dbReference type="ARBA" id="ARBA00022741"/>
    </source>
</evidence>
<name>A0AAE0DZG4_9ROSI</name>
<dbReference type="InterPro" id="IPR036640">
    <property type="entry name" value="ABC1_TM_sf"/>
</dbReference>
<dbReference type="GO" id="GO:0005524">
    <property type="term" value="F:ATP binding"/>
    <property type="evidence" value="ECO:0007669"/>
    <property type="project" value="UniProtKB-KW"/>
</dbReference>
<evidence type="ECO:0000313" key="11">
    <source>
        <dbReference type="Proteomes" id="UP001281410"/>
    </source>
</evidence>
<keyword evidence="11" id="KW-1185">Reference proteome</keyword>
<keyword evidence="7 8" id="KW-0472">Membrane</keyword>
<evidence type="ECO:0000259" key="9">
    <source>
        <dbReference type="PROSITE" id="PS50929"/>
    </source>
</evidence>
<comment type="caution">
    <text evidence="10">The sequence shown here is derived from an EMBL/GenBank/DDBJ whole genome shotgun (WGS) entry which is preliminary data.</text>
</comment>
<dbReference type="InterPro" id="IPR011527">
    <property type="entry name" value="ABC1_TM_dom"/>
</dbReference>
<protein>
    <recommendedName>
        <fullName evidence="9">ABC transmembrane type-1 domain-containing protein</fullName>
    </recommendedName>
</protein>
<dbReference type="FunFam" id="1.20.1560.10:FF:000003">
    <property type="entry name" value="ABC transporter C family member 10"/>
    <property type="match status" value="1"/>
</dbReference>
<feature type="domain" description="ABC transmembrane type-1" evidence="9">
    <location>
        <begin position="113"/>
        <end position="306"/>
    </location>
</feature>
<dbReference type="SUPFAM" id="SSF90123">
    <property type="entry name" value="ABC transporter transmembrane region"/>
    <property type="match status" value="1"/>
</dbReference>
<keyword evidence="6 8" id="KW-1133">Transmembrane helix</keyword>
<dbReference type="EMBL" id="JANJYJ010000007">
    <property type="protein sequence ID" value="KAK3198713.1"/>
    <property type="molecule type" value="Genomic_DNA"/>
</dbReference>
<dbReference type="GO" id="GO:0140359">
    <property type="term" value="F:ABC-type transporter activity"/>
    <property type="evidence" value="ECO:0007669"/>
    <property type="project" value="InterPro"/>
</dbReference>